<evidence type="ECO:0000313" key="2">
    <source>
        <dbReference type="Proteomes" id="UP000553034"/>
    </source>
</evidence>
<gene>
    <name evidence="1" type="ORF">GGR32_001659</name>
</gene>
<evidence type="ECO:0000313" key="1">
    <source>
        <dbReference type="EMBL" id="MBB4119361.1"/>
    </source>
</evidence>
<proteinExistence type="predicted"/>
<evidence type="ECO:0008006" key="3">
    <source>
        <dbReference type="Google" id="ProtNLM"/>
    </source>
</evidence>
<dbReference type="RefSeq" id="WP_221403709.1">
    <property type="nucleotide sequence ID" value="NZ_JACIFO010000006.1"/>
</dbReference>
<dbReference type="AlphaFoldDB" id="A0A840EQN8"/>
<sequence>MKSNLLLFFISLSFSFTSYTQVKKVNWTDMADVKFERTYLEDYADYFLIPEFGETIKSIEGEQLEIKGYVLDLVEGGTTFLLSQHPMATCFFCGMAGPETIIELQFETKQTLKTDQIITVQGVLALNKSDINHCNYILTDVVIIK</sequence>
<accession>A0A840EQN8</accession>
<comment type="caution">
    <text evidence="1">The sequence shown here is derived from an EMBL/GenBank/DDBJ whole genome shotgun (WGS) entry which is preliminary data.</text>
</comment>
<name>A0A840EQN8_9FLAO</name>
<keyword evidence="2" id="KW-1185">Reference proteome</keyword>
<dbReference type="Gene3D" id="2.40.50.870">
    <property type="entry name" value="Protein of unknown function (DUF3299)"/>
    <property type="match status" value="1"/>
</dbReference>
<dbReference type="Proteomes" id="UP000553034">
    <property type="component" value="Unassembled WGS sequence"/>
</dbReference>
<organism evidence="1 2">
    <name type="scientific">Mesonia hippocampi</name>
    <dbReference type="NCBI Taxonomy" id="1628250"/>
    <lineage>
        <taxon>Bacteria</taxon>
        <taxon>Pseudomonadati</taxon>
        <taxon>Bacteroidota</taxon>
        <taxon>Flavobacteriia</taxon>
        <taxon>Flavobacteriales</taxon>
        <taxon>Flavobacteriaceae</taxon>
        <taxon>Mesonia</taxon>
    </lineage>
</organism>
<reference evidence="1 2" key="1">
    <citation type="submission" date="2020-08" db="EMBL/GenBank/DDBJ databases">
        <title>Genomic Encyclopedia of Type Strains, Phase IV (KMG-IV): sequencing the most valuable type-strain genomes for metagenomic binning, comparative biology and taxonomic classification.</title>
        <authorList>
            <person name="Goeker M."/>
        </authorList>
    </citation>
    <scope>NUCLEOTIDE SEQUENCE [LARGE SCALE GENOMIC DNA]</scope>
    <source>
        <strain evidence="1 2">DSM 29568</strain>
    </source>
</reference>
<protein>
    <recommendedName>
        <fullName evidence="3">DUF3299 domain-containing protein</fullName>
    </recommendedName>
</protein>
<dbReference type="EMBL" id="JACIFO010000006">
    <property type="protein sequence ID" value="MBB4119361.1"/>
    <property type="molecule type" value="Genomic_DNA"/>
</dbReference>